<evidence type="ECO:0000256" key="1">
    <source>
        <dbReference type="SAM" id="MobiDB-lite"/>
    </source>
</evidence>
<accession>A0AAI9U9K4</accession>
<sequence>MCRCNIPTPGGPRNADQQFRHCNETTKGTHAFFASTSSQENHSPLRLGAIADTDANDDQKHIRGGLALLNHGILETVDLPLIFEVAWRGLTLEEFPSLRLILNTNPSGCGYTSEQTSLLTKRRERSRNSSLV</sequence>
<evidence type="ECO:0000313" key="2">
    <source>
        <dbReference type="EMBL" id="KAK1454277.1"/>
    </source>
</evidence>
<dbReference type="Proteomes" id="UP001239213">
    <property type="component" value="Unassembled WGS sequence"/>
</dbReference>
<gene>
    <name evidence="2" type="ORF">CCUS01_10570</name>
</gene>
<proteinExistence type="predicted"/>
<feature type="region of interest" description="Disordered" evidence="1">
    <location>
        <begin position="112"/>
        <end position="132"/>
    </location>
</feature>
<protein>
    <submittedName>
        <fullName evidence="2">Uncharacterized protein</fullName>
    </submittedName>
</protein>
<comment type="caution">
    <text evidence="2">The sequence shown here is derived from an EMBL/GenBank/DDBJ whole genome shotgun (WGS) entry which is preliminary data.</text>
</comment>
<dbReference type="EMBL" id="MPDP01000292">
    <property type="protein sequence ID" value="KAK1454277.1"/>
    <property type="molecule type" value="Genomic_DNA"/>
</dbReference>
<name>A0AAI9U9K4_9PEZI</name>
<reference evidence="2" key="1">
    <citation type="submission" date="2016-11" db="EMBL/GenBank/DDBJ databases">
        <title>The genome sequence of Colletotrichum cuscutae.</title>
        <authorList>
            <person name="Baroncelli R."/>
        </authorList>
    </citation>
    <scope>NUCLEOTIDE SEQUENCE</scope>
    <source>
        <strain evidence="2">IMI 304802</strain>
    </source>
</reference>
<dbReference type="AlphaFoldDB" id="A0AAI9U9K4"/>
<evidence type="ECO:0000313" key="3">
    <source>
        <dbReference type="Proteomes" id="UP001239213"/>
    </source>
</evidence>
<organism evidence="2 3">
    <name type="scientific">Colletotrichum cuscutae</name>
    <dbReference type="NCBI Taxonomy" id="1209917"/>
    <lineage>
        <taxon>Eukaryota</taxon>
        <taxon>Fungi</taxon>
        <taxon>Dikarya</taxon>
        <taxon>Ascomycota</taxon>
        <taxon>Pezizomycotina</taxon>
        <taxon>Sordariomycetes</taxon>
        <taxon>Hypocreomycetidae</taxon>
        <taxon>Glomerellales</taxon>
        <taxon>Glomerellaceae</taxon>
        <taxon>Colletotrichum</taxon>
        <taxon>Colletotrichum acutatum species complex</taxon>
    </lineage>
</organism>
<keyword evidence="3" id="KW-1185">Reference proteome</keyword>